<organism evidence="3 4">
    <name type="scientific">Aphis gossypii</name>
    <name type="common">Cotton aphid</name>
    <dbReference type="NCBI Taxonomy" id="80765"/>
    <lineage>
        <taxon>Eukaryota</taxon>
        <taxon>Metazoa</taxon>
        <taxon>Ecdysozoa</taxon>
        <taxon>Arthropoda</taxon>
        <taxon>Hexapoda</taxon>
        <taxon>Insecta</taxon>
        <taxon>Pterygota</taxon>
        <taxon>Neoptera</taxon>
        <taxon>Paraneoptera</taxon>
        <taxon>Hemiptera</taxon>
        <taxon>Sternorrhyncha</taxon>
        <taxon>Aphidomorpha</taxon>
        <taxon>Aphidoidea</taxon>
        <taxon>Aphididae</taxon>
        <taxon>Aphidini</taxon>
        <taxon>Aphis</taxon>
        <taxon>Aphis</taxon>
    </lineage>
</organism>
<proteinExistence type="predicted"/>
<keyword evidence="4" id="KW-1185">Reference proteome</keyword>
<name>A0A9P0JHL1_APHGO</name>
<reference evidence="3" key="1">
    <citation type="submission" date="2022-02" db="EMBL/GenBank/DDBJ databases">
        <authorList>
            <person name="King R."/>
        </authorList>
    </citation>
    <scope>NUCLEOTIDE SEQUENCE</scope>
</reference>
<evidence type="ECO:0008006" key="5">
    <source>
        <dbReference type="Google" id="ProtNLM"/>
    </source>
</evidence>
<evidence type="ECO:0000256" key="1">
    <source>
        <dbReference type="SAM" id="MobiDB-lite"/>
    </source>
</evidence>
<gene>
    <name evidence="3" type="ORF">APHIGO_LOCUS12056</name>
</gene>
<dbReference type="Proteomes" id="UP001154329">
    <property type="component" value="Chromosome 4"/>
</dbReference>
<reference evidence="3" key="2">
    <citation type="submission" date="2022-10" db="EMBL/GenBank/DDBJ databases">
        <authorList>
            <consortium name="ENA_rothamsted_submissions"/>
            <consortium name="culmorum"/>
            <person name="King R."/>
        </authorList>
    </citation>
    <scope>NUCLEOTIDE SEQUENCE</scope>
</reference>
<sequence>MKEVLLVALLSVVWSLRPIGTEADVVRVKTPAPAPEARANDDDDRGSQQSSATVSDNVGRRQRRQRHVAVRPVPEVGRGRGAEPAEPQVRHVQRLGGTAAAPARDQRVLARRRDPVATTPSGRRRLVLPSSTGQQQLLPKLAPTATGRAEDVQKDHLLRHVAGRGQGAGQLPTARPVYGRSVRARTRPVFRRFPAIAAGLRQESAAGQFATQPTDVLRERLQSWRKRRKRHHVGHDQVDGLVQQ</sequence>
<accession>A0A9P0JHL1</accession>
<feature type="region of interest" description="Disordered" evidence="1">
    <location>
        <begin position="225"/>
        <end position="244"/>
    </location>
</feature>
<protein>
    <recommendedName>
        <fullName evidence="5">Secreted protein</fullName>
    </recommendedName>
</protein>
<dbReference type="EMBL" id="OU899037">
    <property type="protein sequence ID" value="CAH1738793.1"/>
    <property type="molecule type" value="Genomic_DNA"/>
</dbReference>
<feature type="chain" id="PRO_5040408842" description="Secreted protein" evidence="2">
    <location>
        <begin position="24"/>
        <end position="244"/>
    </location>
</feature>
<keyword evidence="2" id="KW-0732">Signal</keyword>
<dbReference type="AlphaFoldDB" id="A0A9P0JHL1"/>
<evidence type="ECO:0000256" key="2">
    <source>
        <dbReference type="SAM" id="SignalP"/>
    </source>
</evidence>
<evidence type="ECO:0000313" key="4">
    <source>
        <dbReference type="Proteomes" id="UP001154329"/>
    </source>
</evidence>
<feature type="region of interest" description="Disordered" evidence="1">
    <location>
        <begin position="30"/>
        <end position="104"/>
    </location>
</feature>
<feature type="signal peptide" evidence="2">
    <location>
        <begin position="1"/>
        <end position="23"/>
    </location>
</feature>
<feature type="compositionally biased region" description="Polar residues" evidence="1">
    <location>
        <begin position="47"/>
        <end position="56"/>
    </location>
</feature>
<feature type="compositionally biased region" description="Basic residues" evidence="1">
    <location>
        <begin position="60"/>
        <end position="69"/>
    </location>
</feature>
<evidence type="ECO:0000313" key="3">
    <source>
        <dbReference type="EMBL" id="CAH1738793.1"/>
    </source>
</evidence>